<sequence>MIKILLVAIACAASAAALAEPPKASNGIVVDDGGMTLYTLDRDTMPGKSVCVGGCAANWPAALADPYDKPGGDLGLIAAEGGKHQWTYKGHPLYRFSGDKKPGQRNGDGFGGMWHVAKP</sequence>
<dbReference type="EMBL" id="CP013388">
    <property type="protein sequence ID" value="AOJ07112.1"/>
    <property type="molecule type" value="Genomic_DNA"/>
</dbReference>
<evidence type="ECO:0000256" key="1">
    <source>
        <dbReference type="SAM" id="MobiDB-lite"/>
    </source>
</evidence>
<evidence type="ECO:0000313" key="4">
    <source>
        <dbReference type="Proteomes" id="UP000067711"/>
    </source>
</evidence>
<dbReference type="Pfam" id="PF03640">
    <property type="entry name" value="Lipoprotein_15"/>
    <property type="match status" value="2"/>
</dbReference>
<keyword evidence="2" id="KW-0732">Signal</keyword>
<dbReference type="PIRSF" id="PIRSF029720">
    <property type="entry name" value="UCP029720"/>
    <property type="match status" value="1"/>
</dbReference>
<protein>
    <recommendedName>
        <fullName evidence="5">Lipoprotein</fullName>
    </recommendedName>
</protein>
<proteinExistence type="predicted"/>
<reference evidence="3 4" key="1">
    <citation type="submission" date="2015-12" db="EMBL/GenBank/DDBJ databases">
        <title>Diversity of Burkholderia near neighbor genomes.</title>
        <authorList>
            <person name="Sahl J."/>
            <person name="Wagner D."/>
            <person name="Keim P."/>
        </authorList>
    </citation>
    <scope>NUCLEOTIDE SEQUENCE [LARGE SCALE GENOMIC DNA]</scope>
    <source>
        <strain evidence="3 4">BDU8</strain>
    </source>
</reference>
<dbReference type="Proteomes" id="UP000067711">
    <property type="component" value="Chromosome 2"/>
</dbReference>
<evidence type="ECO:0008006" key="5">
    <source>
        <dbReference type="Google" id="ProtNLM"/>
    </source>
</evidence>
<dbReference type="PANTHER" id="PTHR39335">
    <property type="entry name" value="BLL4220 PROTEIN"/>
    <property type="match status" value="1"/>
</dbReference>
<dbReference type="RefSeq" id="WP_066496484.1">
    <property type="nucleotide sequence ID" value="NZ_CP013388.1"/>
</dbReference>
<feature type="chain" id="PRO_5015340420" description="Lipoprotein" evidence="2">
    <location>
        <begin position="20"/>
        <end position="119"/>
    </location>
</feature>
<feature type="signal peptide" evidence="2">
    <location>
        <begin position="1"/>
        <end position="19"/>
    </location>
</feature>
<evidence type="ECO:0000313" key="3">
    <source>
        <dbReference type="EMBL" id="AOJ07112.1"/>
    </source>
</evidence>
<dbReference type="InterPro" id="IPR014558">
    <property type="entry name" value="UCP029720"/>
</dbReference>
<evidence type="ECO:0000256" key="2">
    <source>
        <dbReference type="SAM" id="SignalP"/>
    </source>
</evidence>
<dbReference type="AlphaFoldDB" id="A0A1B4FTV6"/>
<accession>A0A1B4FTV6</accession>
<organism evidence="3 4">
    <name type="scientific">Burkholderia mayonis</name>
    <dbReference type="NCBI Taxonomy" id="1385591"/>
    <lineage>
        <taxon>Bacteria</taxon>
        <taxon>Pseudomonadati</taxon>
        <taxon>Pseudomonadota</taxon>
        <taxon>Betaproteobacteria</taxon>
        <taxon>Burkholderiales</taxon>
        <taxon>Burkholderiaceae</taxon>
        <taxon>Burkholderia</taxon>
        <taxon>pseudomallei group</taxon>
    </lineage>
</organism>
<dbReference type="InterPro" id="IPR005297">
    <property type="entry name" value="Lipoprotein_repeat"/>
</dbReference>
<name>A0A1B4FTV6_9BURK</name>
<gene>
    <name evidence="3" type="ORF">WS71_07145</name>
</gene>
<dbReference type="PANTHER" id="PTHR39335:SF1">
    <property type="entry name" value="BLL4220 PROTEIN"/>
    <property type="match status" value="1"/>
</dbReference>
<dbReference type="GO" id="GO:0043448">
    <property type="term" value="P:alkane catabolic process"/>
    <property type="evidence" value="ECO:0007669"/>
    <property type="project" value="TreeGrafter"/>
</dbReference>
<feature type="region of interest" description="Disordered" evidence="1">
    <location>
        <begin position="97"/>
        <end position="119"/>
    </location>
</feature>